<sequence>MDNAPVILTMHFDAPVSKVWKALTNKEQMKEWYFDVQDYELEPGKEFHFYEPGGTSYLHQCRILEVIPEKRFSHTWAYPKFSSGETTLTWDLEAEGNGTKLTLTHAGIENLAAAGEAFSKASFTEGWKGFELGLRHFLDRPEGLGTLKFNVNINSTPEKIWSLMWDKAGYSQWTKPFNPGSSISGKIEQGGRVHFLSAEGDGMYSDVDTYVPNFYIAFKHIGNIKDFKEQPVDEDTKKWSGCIETYTLYPNGKGGSTLNVKVDVGPAHYDMMNEAFTKSLQALKEMAEQ</sequence>
<dbReference type="Gene3D" id="3.30.530.20">
    <property type="match status" value="2"/>
</dbReference>
<keyword evidence="4" id="KW-1185">Reference proteome</keyword>
<name>A0ABW6A7E9_9BACT</name>
<feature type="domain" description="Activator of Hsp90 ATPase homologue 1/2-like C-terminal" evidence="2">
    <location>
        <begin position="13"/>
        <end position="128"/>
    </location>
</feature>
<dbReference type="InterPro" id="IPR023393">
    <property type="entry name" value="START-like_dom_sf"/>
</dbReference>
<dbReference type="InterPro" id="IPR013538">
    <property type="entry name" value="ASHA1/2-like_C"/>
</dbReference>
<protein>
    <submittedName>
        <fullName evidence="3">SRPBCC domain-containing protein</fullName>
    </submittedName>
</protein>
<evidence type="ECO:0000259" key="2">
    <source>
        <dbReference type="Pfam" id="PF08327"/>
    </source>
</evidence>
<gene>
    <name evidence="3" type="ORF">ACFS6H_12565</name>
</gene>
<organism evidence="3 4">
    <name type="scientific">Terrimonas rubra</name>
    <dbReference type="NCBI Taxonomy" id="1035890"/>
    <lineage>
        <taxon>Bacteria</taxon>
        <taxon>Pseudomonadati</taxon>
        <taxon>Bacteroidota</taxon>
        <taxon>Chitinophagia</taxon>
        <taxon>Chitinophagales</taxon>
        <taxon>Chitinophagaceae</taxon>
        <taxon>Terrimonas</taxon>
    </lineage>
</organism>
<evidence type="ECO:0000313" key="4">
    <source>
        <dbReference type="Proteomes" id="UP001597511"/>
    </source>
</evidence>
<dbReference type="Pfam" id="PF08327">
    <property type="entry name" value="AHSA1"/>
    <property type="match status" value="1"/>
</dbReference>
<evidence type="ECO:0000256" key="1">
    <source>
        <dbReference type="ARBA" id="ARBA00006817"/>
    </source>
</evidence>
<comment type="similarity">
    <text evidence="1">Belongs to the AHA1 family.</text>
</comment>
<evidence type="ECO:0000313" key="3">
    <source>
        <dbReference type="EMBL" id="MFD2920551.1"/>
    </source>
</evidence>
<dbReference type="Proteomes" id="UP001597511">
    <property type="component" value="Unassembled WGS sequence"/>
</dbReference>
<proteinExistence type="inferred from homology"/>
<dbReference type="EMBL" id="JBHUOZ010000003">
    <property type="protein sequence ID" value="MFD2920551.1"/>
    <property type="molecule type" value="Genomic_DNA"/>
</dbReference>
<comment type="caution">
    <text evidence="3">The sequence shown here is derived from an EMBL/GenBank/DDBJ whole genome shotgun (WGS) entry which is preliminary data.</text>
</comment>
<accession>A0ABW6A7E9</accession>
<dbReference type="SUPFAM" id="SSF55961">
    <property type="entry name" value="Bet v1-like"/>
    <property type="match status" value="2"/>
</dbReference>
<dbReference type="RefSeq" id="WP_386099121.1">
    <property type="nucleotide sequence ID" value="NZ_JBHUOZ010000003.1"/>
</dbReference>
<reference evidence="4" key="1">
    <citation type="journal article" date="2019" name="Int. J. Syst. Evol. Microbiol.">
        <title>The Global Catalogue of Microorganisms (GCM) 10K type strain sequencing project: providing services to taxonomists for standard genome sequencing and annotation.</title>
        <authorList>
            <consortium name="The Broad Institute Genomics Platform"/>
            <consortium name="The Broad Institute Genome Sequencing Center for Infectious Disease"/>
            <person name="Wu L."/>
            <person name="Ma J."/>
        </authorList>
    </citation>
    <scope>NUCLEOTIDE SEQUENCE [LARGE SCALE GENOMIC DNA]</scope>
    <source>
        <strain evidence="4">KCTC 23299</strain>
    </source>
</reference>
<dbReference type="CDD" id="cd07814">
    <property type="entry name" value="SRPBCC_CalC_Aha1-like"/>
    <property type="match status" value="2"/>
</dbReference>